<dbReference type="EMBL" id="BFEA01000001">
    <property type="protein sequence ID" value="GBG58634.1"/>
    <property type="molecule type" value="Genomic_DNA"/>
</dbReference>
<evidence type="ECO:0000256" key="3">
    <source>
        <dbReference type="ARBA" id="ARBA00022840"/>
    </source>
</evidence>
<dbReference type="SUPFAM" id="SSF52540">
    <property type="entry name" value="P-loop containing nucleoside triphosphate hydrolases"/>
    <property type="match status" value="1"/>
</dbReference>
<comment type="caution">
    <text evidence="11">The sequence shown here is derived from an EMBL/GenBank/DDBJ whole genome shotgun (WGS) entry which is preliminary data.</text>
</comment>
<evidence type="ECO:0000313" key="12">
    <source>
        <dbReference type="Proteomes" id="UP000265515"/>
    </source>
</evidence>
<organism evidence="11 12">
    <name type="scientific">Chara braunii</name>
    <name type="common">Braun's stonewort</name>
    <dbReference type="NCBI Taxonomy" id="69332"/>
    <lineage>
        <taxon>Eukaryota</taxon>
        <taxon>Viridiplantae</taxon>
        <taxon>Streptophyta</taxon>
        <taxon>Charophyceae</taxon>
        <taxon>Charales</taxon>
        <taxon>Characeae</taxon>
        <taxon>Chara</taxon>
    </lineage>
</organism>
<sequence>MGRGLSPLRLLLGRSPSKRQQQEHLHQQQQQQQHQGGQGAQAQAGGGGDGCEPSGTGKGNATGDRKPLAPAENNAREGDTPAADGAAPVVDRIDIGRAAGSKHHHGKTKPSFARHNVGAGGDAKGGGGVNLCVGAVDAGRGLAGGSARERSSSSTPPRGATGPGWHPAMRGNSNTNPNPNANGGVPLATGGIATGQGQAARLPQPQQSARGGQSEFEGANPSPGGLPGSSGSRMLSNLAAAAVQDGNRSSPRTPVKLRPPPGFDQSSTAIADPPQPTGGVSEHQQHQQNHAGISNRRAGANQGTPGVAEVGDNARSKTPRRSDMAGAPSSAAAAAAAAAPLGAAYRGGIGAGEANGMTPSNQQQPGSAVGTGGYGGATLPNTVKLTKQRGQQARDLALGDGGGPPAGQNGQAGLSLKTAKQIYRTPKYQNGDGGPNAAPVMGFTGGGARTAQRAAMAAGSHIPMFPHLPVEEFDLEETWNSWTEDQSVQVIVRLRPINARESSMHGDRRCLRQDSPRSLIFFTHPEPQRFTFDHVAGEHVTQERLFRVAGFPMVENCLEGYNSCMFAYGQEEESRRHEQLRFNCKCSYLEIYNESITDLLDPTLTNLQIREDTKRGMYVESLSEKPVEGVDDVLKIIVEGSSNRKVGQTSMNRESSRSHSVFTCVIESRGCNDGMINVRFSRLNLVDLAGSERQKSSGAEGERLKEAANINKSLSQLGHVIMTLVDVAMGKQRHVPYRGSRLTFLLQDSLGGNAKTVMVANLSPSLSCFSESLSTLKFAQRAKYIQNKLHPRLPYHPEFHKNYANCSSPNPAPLHYRIQEG</sequence>
<dbReference type="Proteomes" id="UP000265515">
    <property type="component" value="Unassembled WGS sequence"/>
</dbReference>
<dbReference type="PANTHER" id="PTHR37739:SF8">
    <property type="entry name" value="KINESIN-LIKE PROTEIN KIN-12D"/>
    <property type="match status" value="1"/>
</dbReference>
<dbReference type="PRINTS" id="PR00380">
    <property type="entry name" value="KINESINHEAVY"/>
</dbReference>
<keyword evidence="12" id="KW-1185">Reference proteome</keyword>
<evidence type="ECO:0000256" key="2">
    <source>
        <dbReference type="ARBA" id="ARBA00022741"/>
    </source>
</evidence>
<evidence type="ECO:0000256" key="7">
    <source>
        <dbReference type="PROSITE-ProRule" id="PRU00283"/>
    </source>
</evidence>
<dbReference type="InterPro" id="IPR036961">
    <property type="entry name" value="Kinesin_motor_dom_sf"/>
</dbReference>
<dbReference type="InterPro" id="IPR019821">
    <property type="entry name" value="Kinesin_motor_CS"/>
</dbReference>
<evidence type="ECO:0000313" key="11">
    <source>
        <dbReference type="EMBL" id="GBG58634.1"/>
    </source>
</evidence>
<dbReference type="Gramene" id="GBG58634">
    <property type="protein sequence ID" value="GBG58634"/>
    <property type="gene ID" value="CBR_g34"/>
</dbReference>
<dbReference type="AlphaFoldDB" id="A0A388JLD4"/>
<dbReference type="SMART" id="SM00129">
    <property type="entry name" value="KISc"/>
    <property type="match status" value="1"/>
</dbReference>
<keyword evidence="1 8" id="KW-0493">Microtubule</keyword>
<proteinExistence type="inferred from homology"/>
<reference evidence="11 12" key="1">
    <citation type="journal article" date="2018" name="Cell">
        <title>The Chara Genome: Secondary Complexity and Implications for Plant Terrestrialization.</title>
        <authorList>
            <person name="Nishiyama T."/>
            <person name="Sakayama H."/>
            <person name="Vries J.D."/>
            <person name="Buschmann H."/>
            <person name="Saint-Marcoux D."/>
            <person name="Ullrich K.K."/>
            <person name="Haas F.B."/>
            <person name="Vanderstraeten L."/>
            <person name="Becker D."/>
            <person name="Lang D."/>
            <person name="Vosolsobe S."/>
            <person name="Rombauts S."/>
            <person name="Wilhelmsson P.K.I."/>
            <person name="Janitza P."/>
            <person name="Kern R."/>
            <person name="Heyl A."/>
            <person name="Rumpler F."/>
            <person name="Villalobos L.I.A.C."/>
            <person name="Clay J.M."/>
            <person name="Skokan R."/>
            <person name="Toyoda A."/>
            <person name="Suzuki Y."/>
            <person name="Kagoshima H."/>
            <person name="Schijlen E."/>
            <person name="Tajeshwar N."/>
            <person name="Catarino B."/>
            <person name="Hetherington A.J."/>
            <person name="Saltykova A."/>
            <person name="Bonnot C."/>
            <person name="Breuninger H."/>
            <person name="Symeonidi A."/>
            <person name="Radhakrishnan G.V."/>
            <person name="Van Nieuwerburgh F."/>
            <person name="Deforce D."/>
            <person name="Chang C."/>
            <person name="Karol K.G."/>
            <person name="Hedrich R."/>
            <person name="Ulvskov P."/>
            <person name="Glockner G."/>
            <person name="Delwiche C.F."/>
            <person name="Petrasek J."/>
            <person name="Van de Peer Y."/>
            <person name="Friml J."/>
            <person name="Beilby M."/>
            <person name="Dolan L."/>
            <person name="Kohara Y."/>
            <person name="Sugano S."/>
            <person name="Fujiyama A."/>
            <person name="Delaux P.-M."/>
            <person name="Quint M."/>
            <person name="TheiBen G."/>
            <person name="Hagemann M."/>
            <person name="Harholt J."/>
            <person name="Dunand C."/>
            <person name="Zachgo S."/>
            <person name="Langdale J."/>
            <person name="Maumus F."/>
            <person name="Straeten D.V.D."/>
            <person name="Gould S.B."/>
            <person name="Rensing S.A."/>
        </authorList>
    </citation>
    <scope>NUCLEOTIDE SEQUENCE [LARGE SCALE GENOMIC DNA]</scope>
    <source>
        <strain evidence="11 12">S276</strain>
    </source>
</reference>
<evidence type="ECO:0000256" key="6">
    <source>
        <dbReference type="ARBA" id="ARBA00034488"/>
    </source>
</evidence>
<keyword evidence="2 8" id="KW-0547">Nucleotide-binding</keyword>
<dbReference type="InterPro" id="IPR044986">
    <property type="entry name" value="KIF15/KIN-12"/>
</dbReference>
<evidence type="ECO:0000256" key="8">
    <source>
        <dbReference type="RuleBase" id="RU000394"/>
    </source>
</evidence>
<evidence type="ECO:0000256" key="5">
    <source>
        <dbReference type="ARBA" id="ARBA00023175"/>
    </source>
</evidence>
<dbReference type="PROSITE" id="PS00411">
    <property type="entry name" value="KINESIN_MOTOR_1"/>
    <property type="match status" value="1"/>
</dbReference>
<dbReference type="Gene3D" id="3.40.850.10">
    <property type="entry name" value="Kinesin motor domain"/>
    <property type="match status" value="2"/>
</dbReference>
<feature type="domain" description="Kinesin motor" evidence="10">
    <location>
        <begin position="487"/>
        <end position="785"/>
    </location>
</feature>
<feature type="compositionally biased region" description="Basic and acidic residues" evidence="9">
    <location>
        <begin position="312"/>
        <end position="323"/>
    </location>
</feature>
<keyword evidence="3 8" id="KW-0067">ATP-binding</keyword>
<gene>
    <name evidence="11" type="ORF">CBR_g34</name>
</gene>
<feature type="compositionally biased region" description="Low complexity" evidence="9">
    <location>
        <begin position="171"/>
        <end position="200"/>
    </location>
</feature>
<dbReference type="GO" id="GO:0008017">
    <property type="term" value="F:microtubule binding"/>
    <property type="evidence" value="ECO:0007669"/>
    <property type="project" value="InterPro"/>
</dbReference>
<evidence type="ECO:0000256" key="4">
    <source>
        <dbReference type="ARBA" id="ARBA00023054"/>
    </source>
</evidence>
<feature type="compositionally biased region" description="Gly residues" evidence="9">
    <location>
        <begin position="118"/>
        <end position="129"/>
    </location>
</feature>
<dbReference type="GO" id="GO:0005524">
    <property type="term" value="F:ATP binding"/>
    <property type="evidence" value="ECO:0007669"/>
    <property type="project" value="UniProtKB-KW"/>
</dbReference>
<dbReference type="GO" id="GO:0005874">
    <property type="term" value="C:microtubule"/>
    <property type="evidence" value="ECO:0007669"/>
    <property type="project" value="UniProtKB-KW"/>
</dbReference>
<dbReference type="InterPro" id="IPR027417">
    <property type="entry name" value="P-loop_NTPase"/>
</dbReference>
<feature type="compositionally biased region" description="Gly residues" evidence="9">
    <location>
        <begin position="36"/>
        <end position="60"/>
    </location>
</feature>
<dbReference type="Pfam" id="PF00225">
    <property type="entry name" value="Kinesin"/>
    <property type="match status" value="2"/>
</dbReference>
<feature type="region of interest" description="Disordered" evidence="9">
    <location>
        <begin position="1"/>
        <end position="328"/>
    </location>
</feature>
<keyword evidence="4" id="KW-0175">Coiled coil</keyword>
<dbReference type="GO" id="GO:0003777">
    <property type="term" value="F:microtubule motor activity"/>
    <property type="evidence" value="ECO:0007669"/>
    <property type="project" value="InterPro"/>
</dbReference>
<feature type="compositionally biased region" description="Low complexity" evidence="9">
    <location>
        <begin position="1"/>
        <end position="15"/>
    </location>
</feature>
<evidence type="ECO:0000259" key="10">
    <source>
        <dbReference type="PROSITE" id="PS50067"/>
    </source>
</evidence>
<dbReference type="PROSITE" id="PS50067">
    <property type="entry name" value="KINESIN_MOTOR_2"/>
    <property type="match status" value="1"/>
</dbReference>
<accession>A0A388JLD4</accession>
<protein>
    <recommendedName>
        <fullName evidence="8">Kinesin-like protein</fullName>
    </recommendedName>
</protein>
<comment type="similarity">
    <text evidence="6">Belongs to the TRAFAC class myosin-kinesin ATPase superfamily. Kinesin family. KIN-12 subfamily.</text>
</comment>
<dbReference type="InterPro" id="IPR001752">
    <property type="entry name" value="Kinesin_motor_dom"/>
</dbReference>
<evidence type="ECO:0000256" key="9">
    <source>
        <dbReference type="SAM" id="MobiDB-lite"/>
    </source>
</evidence>
<dbReference type="PANTHER" id="PTHR37739">
    <property type="entry name" value="KINESIN-LIKE PROTEIN KIN-12D"/>
    <property type="match status" value="1"/>
</dbReference>
<dbReference type="OrthoDB" id="3176171at2759"/>
<feature type="region of interest" description="Disordered" evidence="9">
    <location>
        <begin position="355"/>
        <end position="412"/>
    </location>
</feature>
<dbReference type="STRING" id="69332.A0A388JLD4"/>
<evidence type="ECO:0000256" key="1">
    <source>
        <dbReference type="ARBA" id="ARBA00022701"/>
    </source>
</evidence>
<name>A0A388JLD4_CHABU</name>
<keyword evidence="5 8" id="KW-0505">Motor protein</keyword>
<dbReference type="GO" id="GO:0007018">
    <property type="term" value="P:microtubule-based movement"/>
    <property type="evidence" value="ECO:0007669"/>
    <property type="project" value="InterPro"/>
</dbReference>
<comment type="caution">
    <text evidence="7">Lacks conserved residue(s) required for the propagation of feature annotation.</text>
</comment>
<feature type="compositionally biased region" description="Polar residues" evidence="9">
    <location>
        <begin position="379"/>
        <end position="391"/>
    </location>
</feature>